<evidence type="ECO:0000256" key="6">
    <source>
        <dbReference type="ARBA" id="ARBA00023136"/>
    </source>
</evidence>
<accession>A0A841JR92</accession>
<dbReference type="GO" id="GO:0044038">
    <property type="term" value="P:cell wall macromolecule biosynthetic process"/>
    <property type="evidence" value="ECO:0007669"/>
    <property type="project" value="TreeGrafter"/>
</dbReference>
<evidence type="ECO:0000256" key="8">
    <source>
        <dbReference type="SAM" id="Phobius"/>
    </source>
</evidence>
<comment type="subcellular location">
    <subcellularLocation>
        <location evidence="1">Cell membrane</location>
        <topology evidence="1">Multi-pass membrane protein</topology>
    </subcellularLocation>
</comment>
<dbReference type="PROSITE" id="PS01348">
    <property type="entry name" value="MRAY_2"/>
    <property type="match status" value="1"/>
</dbReference>
<dbReference type="PANTHER" id="PTHR22926:SF3">
    <property type="entry name" value="UNDECAPRENYL-PHOSPHATE ALPHA-N-ACETYLGLUCOSAMINYL 1-PHOSPHATE TRANSFERASE"/>
    <property type="match status" value="1"/>
</dbReference>
<dbReference type="InterPro" id="IPR000715">
    <property type="entry name" value="Glycosyl_transferase_4"/>
</dbReference>
<gene>
    <name evidence="9" type="ORF">HNQ77_001619</name>
</gene>
<evidence type="ECO:0000256" key="3">
    <source>
        <dbReference type="ARBA" id="ARBA00022679"/>
    </source>
</evidence>
<dbReference type="InterPro" id="IPR018480">
    <property type="entry name" value="PNAcMuramoyl-5peptid_Trfase_CS"/>
</dbReference>
<feature type="transmembrane region" description="Helical" evidence="8">
    <location>
        <begin position="79"/>
        <end position="97"/>
    </location>
</feature>
<dbReference type="EC" id="2.7.8.33" evidence="9"/>
<dbReference type="PANTHER" id="PTHR22926">
    <property type="entry name" value="PHOSPHO-N-ACETYLMURAMOYL-PENTAPEPTIDE-TRANSFERASE"/>
    <property type="match status" value="1"/>
</dbReference>
<dbReference type="AlphaFoldDB" id="A0A841JR92"/>
<name>A0A841JR92_9BACT</name>
<feature type="transmembrane region" description="Helical" evidence="8">
    <location>
        <begin position="218"/>
        <end position="240"/>
    </location>
</feature>
<evidence type="ECO:0000256" key="7">
    <source>
        <dbReference type="PIRSR" id="PIRSR600715-1"/>
    </source>
</evidence>
<evidence type="ECO:0000256" key="4">
    <source>
        <dbReference type="ARBA" id="ARBA00022692"/>
    </source>
</evidence>
<dbReference type="GO" id="GO:0009103">
    <property type="term" value="P:lipopolysaccharide biosynthetic process"/>
    <property type="evidence" value="ECO:0007669"/>
    <property type="project" value="TreeGrafter"/>
</dbReference>
<feature type="transmembrane region" description="Helical" evidence="8">
    <location>
        <begin position="322"/>
        <end position="343"/>
    </location>
</feature>
<dbReference type="OrthoDB" id="9783652at2"/>
<comment type="caution">
    <text evidence="9">The sequence shown here is derived from an EMBL/GenBank/DDBJ whole genome shotgun (WGS) entry which is preliminary data.</text>
</comment>
<evidence type="ECO:0000313" key="10">
    <source>
        <dbReference type="Proteomes" id="UP000538666"/>
    </source>
</evidence>
<feature type="transmembrane region" description="Helical" evidence="8">
    <location>
        <begin position="299"/>
        <end position="316"/>
    </location>
</feature>
<feature type="binding site" evidence="7">
    <location>
        <position position="162"/>
    </location>
    <ligand>
        <name>Mg(2+)</name>
        <dbReference type="ChEBI" id="CHEBI:18420"/>
    </ligand>
</feature>
<keyword evidence="2" id="KW-1003">Cell membrane</keyword>
<keyword evidence="7" id="KW-0460">Magnesium</keyword>
<protein>
    <submittedName>
        <fullName evidence="9">UDP-GlcNAc:undecaprenyl-phosphate GlcNAc-1-phosphate transferase</fullName>
        <ecNumber evidence="9">2.7.8.33</ecNumber>
    </submittedName>
</protein>
<organism evidence="9 10">
    <name type="scientific">Silvibacterium bohemicum</name>
    <dbReference type="NCBI Taxonomy" id="1577686"/>
    <lineage>
        <taxon>Bacteria</taxon>
        <taxon>Pseudomonadati</taxon>
        <taxon>Acidobacteriota</taxon>
        <taxon>Terriglobia</taxon>
        <taxon>Terriglobales</taxon>
        <taxon>Acidobacteriaceae</taxon>
        <taxon>Silvibacterium</taxon>
    </lineage>
</organism>
<dbReference type="CDD" id="cd06853">
    <property type="entry name" value="GT_WecA_like"/>
    <property type="match status" value="1"/>
</dbReference>
<dbReference type="GO" id="GO:0046872">
    <property type="term" value="F:metal ion binding"/>
    <property type="evidence" value="ECO:0007669"/>
    <property type="project" value="UniProtKB-KW"/>
</dbReference>
<dbReference type="Pfam" id="PF00953">
    <property type="entry name" value="Glycos_transf_4"/>
    <property type="match status" value="1"/>
</dbReference>
<proteinExistence type="predicted"/>
<feature type="transmembrane region" description="Helical" evidence="8">
    <location>
        <begin position="246"/>
        <end position="268"/>
    </location>
</feature>
<comment type="cofactor">
    <cofactor evidence="7">
        <name>Mg(2+)</name>
        <dbReference type="ChEBI" id="CHEBI:18420"/>
    </cofactor>
</comment>
<dbReference type="GO" id="GO:0005886">
    <property type="term" value="C:plasma membrane"/>
    <property type="evidence" value="ECO:0007669"/>
    <property type="project" value="UniProtKB-SubCell"/>
</dbReference>
<feature type="transmembrane region" description="Helical" evidence="8">
    <location>
        <begin position="139"/>
        <end position="161"/>
    </location>
</feature>
<dbReference type="RefSeq" id="WP_050058729.1">
    <property type="nucleotide sequence ID" value="NZ_JACHEK010000003.1"/>
</dbReference>
<sequence>MYTILGITAFVLCLILTPLCRDLALRFDIVDRPDSKRKLHETPIPRIGGVAIMLAYSIALVSVYLLTPPSQRIYIRHHELFLALAPATAIIFLTGLLDDLIDLKPWQKLAGQALGAVVAVGLGSRTSPHELSLAAHQSILASPWLNLPLSVVWLLGCSNAVNLIDGLDGLASGIGLLATLTTLVAGILSGNVGLVLATIPLAGCLLGFLRYNFHPASIYLGDCGSLTIGFLLGCFGLVWGQRSGTLLGMAAPMMALALPLIDVGLAICRRYLRRVPIFAGDRGHIHHIMLARGFRTKDTALILYGVCAIAASLALMQSFSGLYLHIPVIILFVFLTWIGVRSLNYIEFGAARRVFSKQHILGTLQEEIYLKDLDRSLAQARTIENSWVVVCKACKEMQIATVQMQIRNTNFETVIDSRGGPQQWKITVSLGEDGHLTLSRFGDGKPPKLMIPVLDRLQNALAAPAERE</sequence>
<keyword evidence="3 9" id="KW-0808">Transferase</keyword>
<dbReference type="GO" id="GO:0071555">
    <property type="term" value="P:cell wall organization"/>
    <property type="evidence" value="ECO:0007669"/>
    <property type="project" value="TreeGrafter"/>
</dbReference>
<keyword evidence="5 8" id="KW-1133">Transmembrane helix</keyword>
<feature type="transmembrane region" description="Helical" evidence="8">
    <location>
        <begin position="173"/>
        <end position="206"/>
    </location>
</feature>
<dbReference type="Proteomes" id="UP000538666">
    <property type="component" value="Unassembled WGS sequence"/>
</dbReference>
<keyword evidence="4 8" id="KW-0812">Transmembrane</keyword>
<dbReference type="GO" id="GO:0036380">
    <property type="term" value="F:UDP-N-acetylglucosamine-undecaprenyl-phosphate N-acetylglucosaminephosphotransferase activity"/>
    <property type="evidence" value="ECO:0007669"/>
    <property type="project" value="UniProtKB-EC"/>
</dbReference>
<evidence type="ECO:0000256" key="5">
    <source>
        <dbReference type="ARBA" id="ARBA00022989"/>
    </source>
</evidence>
<keyword evidence="7" id="KW-0479">Metal-binding</keyword>
<evidence type="ECO:0000256" key="1">
    <source>
        <dbReference type="ARBA" id="ARBA00004651"/>
    </source>
</evidence>
<reference evidence="9 10" key="1">
    <citation type="submission" date="2020-08" db="EMBL/GenBank/DDBJ databases">
        <title>Genomic Encyclopedia of Type Strains, Phase IV (KMG-IV): sequencing the most valuable type-strain genomes for metagenomic binning, comparative biology and taxonomic classification.</title>
        <authorList>
            <person name="Goeker M."/>
        </authorList>
    </citation>
    <scope>NUCLEOTIDE SEQUENCE [LARGE SCALE GENOMIC DNA]</scope>
    <source>
        <strain evidence="9 10">DSM 103733</strain>
    </source>
</reference>
<feature type="transmembrane region" description="Helical" evidence="8">
    <location>
        <begin position="44"/>
        <end position="67"/>
    </location>
</feature>
<keyword evidence="10" id="KW-1185">Reference proteome</keyword>
<keyword evidence="6 8" id="KW-0472">Membrane</keyword>
<dbReference type="EMBL" id="JACHEK010000003">
    <property type="protein sequence ID" value="MBB6143670.1"/>
    <property type="molecule type" value="Genomic_DNA"/>
</dbReference>
<feature type="binding site" evidence="7">
    <location>
        <position position="222"/>
    </location>
    <ligand>
        <name>Mg(2+)</name>
        <dbReference type="ChEBI" id="CHEBI:18420"/>
    </ligand>
</feature>
<evidence type="ECO:0000256" key="2">
    <source>
        <dbReference type="ARBA" id="ARBA00022475"/>
    </source>
</evidence>
<evidence type="ECO:0000313" key="9">
    <source>
        <dbReference type="EMBL" id="MBB6143670.1"/>
    </source>
</evidence>